<keyword evidence="2" id="KW-1185">Reference proteome</keyword>
<accession>A0ABD3U9S1</accession>
<dbReference type="AlphaFoldDB" id="A0ABD3U9S1"/>
<dbReference type="EMBL" id="JBJXBP010000002">
    <property type="protein sequence ID" value="KAL3845062.1"/>
    <property type="molecule type" value="Genomic_DNA"/>
</dbReference>
<protein>
    <submittedName>
        <fullName evidence="1">Uncharacterized protein</fullName>
    </submittedName>
</protein>
<name>A0ABD3U9S1_9LAMI</name>
<proteinExistence type="predicted"/>
<evidence type="ECO:0000313" key="2">
    <source>
        <dbReference type="Proteomes" id="UP001634393"/>
    </source>
</evidence>
<dbReference type="Proteomes" id="UP001634393">
    <property type="component" value="Unassembled WGS sequence"/>
</dbReference>
<organism evidence="1 2">
    <name type="scientific">Penstemon smallii</name>
    <dbReference type="NCBI Taxonomy" id="265156"/>
    <lineage>
        <taxon>Eukaryota</taxon>
        <taxon>Viridiplantae</taxon>
        <taxon>Streptophyta</taxon>
        <taxon>Embryophyta</taxon>
        <taxon>Tracheophyta</taxon>
        <taxon>Spermatophyta</taxon>
        <taxon>Magnoliopsida</taxon>
        <taxon>eudicotyledons</taxon>
        <taxon>Gunneridae</taxon>
        <taxon>Pentapetalae</taxon>
        <taxon>asterids</taxon>
        <taxon>lamiids</taxon>
        <taxon>Lamiales</taxon>
        <taxon>Plantaginaceae</taxon>
        <taxon>Cheloneae</taxon>
        <taxon>Penstemon</taxon>
    </lineage>
</organism>
<evidence type="ECO:0000313" key="1">
    <source>
        <dbReference type="EMBL" id="KAL3845062.1"/>
    </source>
</evidence>
<reference evidence="1 2" key="1">
    <citation type="submission" date="2024-12" db="EMBL/GenBank/DDBJ databases">
        <title>The unique morphological basis and parallel evolutionary history of personate flowers in Penstemon.</title>
        <authorList>
            <person name="Depatie T.H."/>
            <person name="Wessinger C.A."/>
        </authorList>
    </citation>
    <scope>NUCLEOTIDE SEQUENCE [LARGE SCALE GENOMIC DNA]</scope>
    <source>
        <strain evidence="1">WTNN_2</strain>
        <tissue evidence="1">Leaf</tissue>
    </source>
</reference>
<gene>
    <name evidence="1" type="ORF">ACJIZ3_002465</name>
</gene>
<comment type="caution">
    <text evidence="1">The sequence shown here is derived from an EMBL/GenBank/DDBJ whole genome shotgun (WGS) entry which is preliminary data.</text>
</comment>
<sequence>MSMHRMCDSTAGSKPTFTDSTGVLYKAVGEYFG</sequence>